<feature type="region of interest" description="Disordered" evidence="1">
    <location>
        <begin position="398"/>
        <end position="418"/>
    </location>
</feature>
<protein>
    <submittedName>
        <fullName evidence="2">Uncharacterized protein</fullName>
    </submittedName>
</protein>
<dbReference type="AlphaFoldDB" id="A0A9W8E916"/>
<dbReference type="Gene3D" id="2.40.50.960">
    <property type="match status" value="1"/>
</dbReference>
<feature type="compositionally biased region" description="Polar residues" evidence="1">
    <location>
        <begin position="624"/>
        <end position="638"/>
    </location>
</feature>
<dbReference type="EMBL" id="JANBPY010000132">
    <property type="protein sequence ID" value="KAJ1968818.1"/>
    <property type="molecule type" value="Genomic_DNA"/>
</dbReference>
<evidence type="ECO:0000313" key="3">
    <source>
        <dbReference type="Proteomes" id="UP001150925"/>
    </source>
</evidence>
<organism evidence="2 3">
    <name type="scientific">Dispira parvispora</name>
    <dbReference type="NCBI Taxonomy" id="1520584"/>
    <lineage>
        <taxon>Eukaryota</taxon>
        <taxon>Fungi</taxon>
        <taxon>Fungi incertae sedis</taxon>
        <taxon>Zoopagomycota</taxon>
        <taxon>Kickxellomycotina</taxon>
        <taxon>Dimargaritomycetes</taxon>
        <taxon>Dimargaritales</taxon>
        <taxon>Dimargaritaceae</taxon>
        <taxon>Dispira</taxon>
    </lineage>
</organism>
<accession>A0A9W8E916</accession>
<comment type="caution">
    <text evidence="2">The sequence shown here is derived from an EMBL/GenBank/DDBJ whole genome shotgun (WGS) entry which is preliminary data.</text>
</comment>
<name>A0A9W8E916_9FUNG</name>
<feature type="region of interest" description="Disordered" evidence="1">
    <location>
        <begin position="142"/>
        <end position="189"/>
    </location>
</feature>
<dbReference type="Proteomes" id="UP001150925">
    <property type="component" value="Unassembled WGS sequence"/>
</dbReference>
<reference evidence="2" key="1">
    <citation type="submission" date="2022-07" db="EMBL/GenBank/DDBJ databases">
        <title>Phylogenomic reconstructions and comparative analyses of Kickxellomycotina fungi.</title>
        <authorList>
            <person name="Reynolds N.K."/>
            <person name="Stajich J.E."/>
            <person name="Barry K."/>
            <person name="Grigoriev I.V."/>
            <person name="Crous P."/>
            <person name="Smith M.E."/>
        </authorList>
    </citation>
    <scope>NUCLEOTIDE SEQUENCE</scope>
    <source>
        <strain evidence="2">RSA 1196</strain>
    </source>
</reference>
<feature type="region of interest" description="Disordered" evidence="1">
    <location>
        <begin position="513"/>
        <end position="719"/>
    </location>
</feature>
<feature type="region of interest" description="Disordered" evidence="1">
    <location>
        <begin position="276"/>
        <end position="322"/>
    </location>
</feature>
<dbReference type="OrthoDB" id="5600313at2759"/>
<feature type="compositionally biased region" description="Polar residues" evidence="1">
    <location>
        <begin position="515"/>
        <end position="531"/>
    </location>
</feature>
<sequence length="731" mass="80221">MAQQLLRPWLKPHFLDGKLCLGETKVKSRRLQVIAVLNQRTLSQPNGPIKAQVSDSDHWLPAVFSAESVTALALKGHTFTSLGGSVLNVRQYTLFAYPDGKEYYCYMYINDFKLMGQDGSTTVGDPCLFHADTAVQSHLNRLALSTKARNGGDTIQREDTKMKPSPPRSVGKSEGLPPAKSPLPELQPSVTLEKISRESLAPSPSAAESKLPDINPPEPWECCIPHDQKLLLDTLVGWEEHPQLVPQDYFTQLEQTFAQRRWSPSLEPATALDTELNSKAKSTPTATPSPPAQASSPHPVVLPTLPTSSQEKNPESTPVDADPLHRYDQHCWDTVNHLPHQYDSLLASPALPAEASKSKNFNGTIPRSIRSCPSSPSFSSDQSIIPINHTARNPKLQVATPNSEANHRSLQRSVSDTQDDLRSIGLTSRLAPAEGEGEQFFLTKSTFDRVHPKTLVPDTFSTQVLLLPNLCGTLSDSGSQASDAGPLAQPLQEFSNFLQFVSPDALATSPFLETRANQPKSHSPNKVTQTPTRDRRFPGSPATQADGVRPADSQQEVVVHIISSEEEDNVSPELFNSPNGHPQIRPMVLPSQPLQYPSTPLKPINVTREKTATPQPFSPCTPCTPINQITNDHPQQASSHKRKKPDFPSETSVSPSPGKRPHHTTREESAPQPPVVSPTPTVILMDPSDSDSEPPPVSTPATQVNKDQRIREETPDPWEQDFAVDINNWEC</sequence>
<gene>
    <name evidence="2" type="ORF">IWQ62_001006</name>
</gene>
<evidence type="ECO:0000313" key="2">
    <source>
        <dbReference type="EMBL" id="KAJ1968818.1"/>
    </source>
</evidence>
<proteinExistence type="predicted"/>
<feature type="compositionally biased region" description="Low complexity" evidence="1">
    <location>
        <begin position="279"/>
        <end position="297"/>
    </location>
</feature>
<keyword evidence="3" id="KW-1185">Reference proteome</keyword>
<evidence type="ECO:0000256" key="1">
    <source>
        <dbReference type="SAM" id="MobiDB-lite"/>
    </source>
</evidence>